<dbReference type="PATRIC" id="fig|1278073.3.peg.2537"/>
<dbReference type="OrthoDB" id="1046333at2"/>
<dbReference type="KEGG" id="msd:MYSTI_02501"/>
<dbReference type="HOGENOM" id="CLU_1342078_0_0_7"/>
<dbReference type="EMBL" id="CP004025">
    <property type="protein sequence ID" value="AGC43817.1"/>
    <property type="molecule type" value="Genomic_DNA"/>
</dbReference>
<gene>
    <name evidence="1" type="ordered locus">MYSTI_02501</name>
</gene>
<keyword evidence="2" id="KW-1185">Reference proteome</keyword>
<evidence type="ECO:0000313" key="1">
    <source>
        <dbReference type="EMBL" id="AGC43817.1"/>
    </source>
</evidence>
<dbReference type="eggNOG" id="ENOG5033F21">
    <property type="taxonomic scope" value="Bacteria"/>
</dbReference>
<accession>L7U8B9</accession>
<dbReference type="STRING" id="1278073.MYSTI_02501"/>
<dbReference type="Proteomes" id="UP000011131">
    <property type="component" value="Chromosome"/>
</dbReference>
<dbReference type="AlphaFoldDB" id="L7U8B9"/>
<dbReference type="RefSeq" id="WP_015348078.1">
    <property type="nucleotide sequence ID" value="NC_020126.1"/>
</dbReference>
<evidence type="ECO:0000313" key="2">
    <source>
        <dbReference type="Proteomes" id="UP000011131"/>
    </source>
</evidence>
<sequence length="204" mass="22389">MLDHLRPEAGAFVHNAASDYGSAVSRLLMPEGSGSLYAVSLPSFDPESAVYIVEKRLDAQVVSARMTTHFWPILNGHRRSPLEGPATPGVDMARSPIPLPLVAALKQLWNAALLRTRHPAHASLHTHGTNHHFGSFSRELGFMTGTTWSPPSGSLREGLVDLGEKLARYARESEEQQALTAAELLEESTRLFHRFESEDSRTIG</sequence>
<proteinExistence type="predicted"/>
<reference evidence="1 2" key="1">
    <citation type="journal article" date="2013" name="Genome Announc.">
        <title>Complete genome sequence of Myxococcus stipitatus strain DSM 14675, a fruiting myxobacterium.</title>
        <authorList>
            <person name="Huntley S."/>
            <person name="Kneip S."/>
            <person name="Treuner-Lange A."/>
            <person name="Sogaard-Andersen L."/>
        </authorList>
    </citation>
    <scope>NUCLEOTIDE SEQUENCE [LARGE SCALE GENOMIC DNA]</scope>
    <source>
        <strain evidence="2">DSM 14675 / JCM 12634 / Mx s8</strain>
    </source>
</reference>
<protein>
    <submittedName>
        <fullName evidence="1">Uncharacterized protein</fullName>
    </submittedName>
</protein>
<name>L7U8B9_MYXSD</name>
<organism evidence="1 2">
    <name type="scientific">Myxococcus stipitatus (strain DSM 14675 / JCM 12634 / Mx s8)</name>
    <dbReference type="NCBI Taxonomy" id="1278073"/>
    <lineage>
        <taxon>Bacteria</taxon>
        <taxon>Pseudomonadati</taxon>
        <taxon>Myxococcota</taxon>
        <taxon>Myxococcia</taxon>
        <taxon>Myxococcales</taxon>
        <taxon>Cystobacterineae</taxon>
        <taxon>Myxococcaceae</taxon>
        <taxon>Myxococcus</taxon>
    </lineage>
</organism>